<keyword evidence="2" id="KW-0472">Membrane</keyword>
<evidence type="ECO:0000256" key="2">
    <source>
        <dbReference type="SAM" id="Phobius"/>
    </source>
</evidence>
<feature type="region of interest" description="Disordered" evidence="1">
    <location>
        <begin position="1064"/>
        <end position="1084"/>
    </location>
</feature>
<dbReference type="Pfam" id="PF13116">
    <property type="entry name" value="YhdP"/>
    <property type="match status" value="1"/>
</dbReference>
<dbReference type="EMBL" id="QPMH01000018">
    <property type="protein sequence ID" value="RDD60887.1"/>
    <property type="molecule type" value="Genomic_DNA"/>
</dbReference>
<protein>
    <recommendedName>
        <fullName evidence="3">YhdP central domain-containing protein</fullName>
    </recommendedName>
</protein>
<accession>A0A369T9N6</accession>
<evidence type="ECO:0000256" key="1">
    <source>
        <dbReference type="SAM" id="MobiDB-lite"/>
    </source>
</evidence>
<feature type="domain" description="YhdP central" evidence="3">
    <location>
        <begin position="279"/>
        <end position="824"/>
    </location>
</feature>
<name>A0A369T9N6_9PROT</name>
<reference evidence="4 5" key="1">
    <citation type="submission" date="2018-07" db="EMBL/GenBank/DDBJ databases">
        <title>Venubactetium sediminum gen. nov., sp. nov., isolated from a marine solar saltern.</title>
        <authorList>
            <person name="Wang S."/>
        </authorList>
    </citation>
    <scope>NUCLEOTIDE SEQUENCE [LARGE SCALE GENOMIC DNA]</scope>
    <source>
        <strain evidence="4 5">WD2A32</strain>
    </source>
</reference>
<sequence length="1084" mass="114787">MIRRSTKIALEAIVGVAALATIVTGVLFWRLSQGPVELDFLTPRLQAALSDAEEGVSVELGGTVLAWEGWPETVALRVTDVAVRSDTETLARVPALDLKLSFPALVAGTLAPTEIVARGARLTVVRDAKGFRFGPPVDAEPGEAGDVSDILPDVLADLMAAPRPERRLSYLETVRIAGASLAVRDEILDVVWWAPTANIALRREAFGIAGTADMRVRLGGDLVTASSSLQYRAAERRIGILADVRNLKPSALAASVPQLSDVAGISVPLAGTLGTSFDLSGRIGNISANLQGDQGEIAWPGYLPEPVPVRAVSASARLDRAADKLTLETLELNFGTPEDAGPTIRATATADALSGDIRVSGETSIENVAVNDLARYWPHGVGGNSRAWVTENIRAGKADVTGMRYDVRLSEGDPAAAELLELGGNIAFSGLDVHYLRPMPPVTNVGGTATFDADSFNLDVASGRRDSLEVTGARVEITGLDGTDHWIAIDLDVRGPLRDALETLDHPRLDLMEPLGIDPATTSGEADTNAVFRFPLLAELTMDEVEVEANARLERVEAENFLLGQDARGGAFDLRVDKSGMNLKGPVSLGALPLHLDWRENFEEAADYRSEIAAQIPRITPADLERLGLEARPFLDGPVSANLRARTDAEGSGFVKAALNLRDASMALPTLAWQKPPGDAGEARLDLRLKAGKPMGLRRFSLEAGGDMSSQLGTHGSVEFGEDGASVKGIRLDTFTLSNTRLNKVAAQRSEGVWTISVEGGAFDADPLLKRLDTERNGEQRNASGDPGPPVRIRDVRLARLRFGDGRYLSDVDLAAERGPDGWWRQLYLEASVPEQFAAIPNGDGELPADAAGTGPTRLFLSYAPRPDGRRAVRITAGDTGAALRAMDMADTLEGGRLTVEGLSRGIDPASPIDASIDLRKFKIARAPALAKLLTLASLTGISDVLQGKGIGFQRFYGDVVVEGSVMSTDFVHAYGPALGITAKGHLDVKRDTSDLRGTIVPAASVNRVLGKIPVLGSLLTGGKGEGVFAVTYSLSGPLQDPDIDVNPLSALAPGFLRGLFDLSAGSGGTDSEPPRALPPQSGR</sequence>
<dbReference type="AlphaFoldDB" id="A0A369T9N6"/>
<keyword evidence="5" id="KW-1185">Reference proteome</keyword>
<dbReference type="InterPro" id="IPR025263">
    <property type="entry name" value="YhdP_central"/>
</dbReference>
<dbReference type="RefSeq" id="WP_114583153.1">
    <property type="nucleotide sequence ID" value="NZ_QPMH01000018.1"/>
</dbReference>
<comment type="caution">
    <text evidence="4">The sequence shown here is derived from an EMBL/GenBank/DDBJ whole genome shotgun (WGS) entry which is preliminary data.</text>
</comment>
<organism evidence="4 5">
    <name type="scientific">Ferruginivarius sediminum</name>
    <dbReference type="NCBI Taxonomy" id="2661937"/>
    <lineage>
        <taxon>Bacteria</taxon>
        <taxon>Pseudomonadati</taxon>
        <taxon>Pseudomonadota</taxon>
        <taxon>Alphaproteobacteria</taxon>
        <taxon>Rhodospirillales</taxon>
        <taxon>Rhodospirillaceae</taxon>
        <taxon>Ferruginivarius</taxon>
    </lineage>
</organism>
<proteinExistence type="predicted"/>
<keyword evidence="2" id="KW-0812">Transmembrane</keyword>
<evidence type="ECO:0000313" key="5">
    <source>
        <dbReference type="Proteomes" id="UP000253941"/>
    </source>
</evidence>
<keyword evidence="2" id="KW-1133">Transmembrane helix</keyword>
<gene>
    <name evidence="4" type="ORF">DRB17_15610</name>
</gene>
<feature type="transmembrane region" description="Helical" evidence="2">
    <location>
        <begin position="12"/>
        <end position="31"/>
    </location>
</feature>
<evidence type="ECO:0000313" key="4">
    <source>
        <dbReference type="EMBL" id="RDD60887.1"/>
    </source>
</evidence>
<evidence type="ECO:0000259" key="3">
    <source>
        <dbReference type="Pfam" id="PF13116"/>
    </source>
</evidence>
<dbReference type="Proteomes" id="UP000253941">
    <property type="component" value="Unassembled WGS sequence"/>
</dbReference>